<evidence type="ECO:0000313" key="2">
    <source>
        <dbReference type="EMBL" id="KAF0922278.1"/>
    </source>
</evidence>
<reference evidence="2 3" key="1">
    <citation type="submission" date="2019-11" db="EMBL/GenBank/DDBJ databases">
        <title>Whole genome sequence of Oryza granulata.</title>
        <authorList>
            <person name="Li W."/>
        </authorList>
    </citation>
    <scope>NUCLEOTIDE SEQUENCE [LARGE SCALE GENOMIC DNA]</scope>
    <source>
        <strain evidence="3">cv. Menghai</strain>
        <tissue evidence="2">Leaf</tissue>
    </source>
</reference>
<proteinExistence type="predicted"/>
<evidence type="ECO:0000256" key="1">
    <source>
        <dbReference type="SAM" id="MobiDB-lite"/>
    </source>
</evidence>
<sequence length="67" mass="5944">MAAAGSAGARGCGAEVGQGGPELEEVAPGSAAPGGGGGGASRSKGRPRGGRPGSAAPRGGGTGVSRT</sequence>
<evidence type="ECO:0000313" key="3">
    <source>
        <dbReference type="Proteomes" id="UP000479710"/>
    </source>
</evidence>
<protein>
    <submittedName>
        <fullName evidence="2">Uncharacterized protein</fullName>
    </submittedName>
</protein>
<gene>
    <name evidence="2" type="ORF">E2562_031169</name>
</gene>
<accession>A0A6G1EBW5</accession>
<dbReference type="AlphaFoldDB" id="A0A6G1EBW5"/>
<keyword evidence="3" id="KW-1185">Reference proteome</keyword>
<organism evidence="2 3">
    <name type="scientific">Oryza meyeriana var. granulata</name>
    <dbReference type="NCBI Taxonomy" id="110450"/>
    <lineage>
        <taxon>Eukaryota</taxon>
        <taxon>Viridiplantae</taxon>
        <taxon>Streptophyta</taxon>
        <taxon>Embryophyta</taxon>
        <taxon>Tracheophyta</taxon>
        <taxon>Spermatophyta</taxon>
        <taxon>Magnoliopsida</taxon>
        <taxon>Liliopsida</taxon>
        <taxon>Poales</taxon>
        <taxon>Poaceae</taxon>
        <taxon>BOP clade</taxon>
        <taxon>Oryzoideae</taxon>
        <taxon>Oryzeae</taxon>
        <taxon>Oryzinae</taxon>
        <taxon>Oryza</taxon>
        <taxon>Oryza meyeriana</taxon>
    </lineage>
</organism>
<feature type="region of interest" description="Disordered" evidence="1">
    <location>
        <begin position="1"/>
        <end position="67"/>
    </location>
</feature>
<comment type="caution">
    <text evidence="2">The sequence shown here is derived from an EMBL/GenBank/DDBJ whole genome shotgun (WGS) entry which is preliminary data.</text>
</comment>
<name>A0A6G1EBW5_9ORYZ</name>
<feature type="compositionally biased region" description="Gly residues" evidence="1">
    <location>
        <begin position="8"/>
        <end position="20"/>
    </location>
</feature>
<feature type="compositionally biased region" description="Gly residues" evidence="1">
    <location>
        <begin position="58"/>
        <end position="67"/>
    </location>
</feature>
<dbReference type="EMBL" id="SPHZ02000004">
    <property type="protein sequence ID" value="KAF0922278.1"/>
    <property type="molecule type" value="Genomic_DNA"/>
</dbReference>
<dbReference type="Proteomes" id="UP000479710">
    <property type="component" value="Unassembled WGS sequence"/>
</dbReference>